<feature type="transmembrane region" description="Helical" evidence="1">
    <location>
        <begin position="12"/>
        <end position="32"/>
    </location>
</feature>
<keyword evidence="1" id="KW-0472">Membrane</keyword>
<dbReference type="EMBL" id="CP048268">
    <property type="protein sequence ID" value="QYN53869.1"/>
    <property type="molecule type" value="Genomic_DNA"/>
</dbReference>
<dbReference type="PANTHER" id="PTHR34980">
    <property type="entry name" value="INNER MEMBRANE PROTEIN-RELATED-RELATED"/>
    <property type="match status" value="1"/>
</dbReference>
<accession>A0ABX8W883</accession>
<feature type="transmembrane region" description="Helical" evidence="1">
    <location>
        <begin position="52"/>
        <end position="70"/>
    </location>
</feature>
<evidence type="ECO:0000313" key="3">
    <source>
        <dbReference type="Proteomes" id="UP000826550"/>
    </source>
</evidence>
<organism evidence="2 3">
    <name type="scientific">Lactobacillus panisapium</name>
    <dbReference type="NCBI Taxonomy" id="2012495"/>
    <lineage>
        <taxon>Bacteria</taxon>
        <taxon>Bacillati</taxon>
        <taxon>Bacillota</taxon>
        <taxon>Bacilli</taxon>
        <taxon>Lactobacillales</taxon>
        <taxon>Lactobacillaceae</taxon>
        <taxon>Lactobacillus</taxon>
    </lineage>
</organism>
<keyword evidence="1" id="KW-0812">Transmembrane</keyword>
<evidence type="ECO:0000256" key="1">
    <source>
        <dbReference type="SAM" id="Phobius"/>
    </source>
</evidence>
<keyword evidence="1" id="KW-1133">Transmembrane helix</keyword>
<dbReference type="InterPro" id="IPR008523">
    <property type="entry name" value="DUF805"/>
</dbReference>
<name>A0ABX8W883_9LACO</name>
<dbReference type="Pfam" id="PF05656">
    <property type="entry name" value="DUF805"/>
    <property type="match status" value="1"/>
</dbReference>
<dbReference type="Proteomes" id="UP000826550">
    <property type="component" value="Chromosome"/>
</dbReference>
<gene>
    <name evidence="2" type="ORF">GYM71_09940</name>
</gene>
<feature type="transmembrane region" description="Helical" evidence="1">
    <location>
        <begin position="82"/>
        <end position="102"/>
    </location>
</feature>
<evidence type="ECO:0000313" key="2">
    <source>
        <dbReference type="EMBL" id="QYN53869.1"/>
    </source>
</evidence>
<keyword evidence="3" id="KW-1185">Reference proteome</keyword>
<proteinExistence type="predicted"/>
<protein>
    <submittedName>
        <fullName evidence="2">DUF805 domain-containing protein</fullName>
    </submittedName>
</protein>
<dbReference type="PANTHER" id="PTHR34980:SF2">
    <property type="entry name" value="INNER MEMBRANE PROTEIN YHAH-RELATED"/>
    <property type="match status" value="1"/>
</dbReference>
<dbReference type="RefSeq" id="WP_220221225.1">
    <property type="nucleotide sequence ID" value="NZ_CP048268.1"/>
</dbReference>
<reference evidence="2 3" key="1">
    <citation type="submission" date="2020-01" db="EMBL/GenBank/DDBJ databases">
        <title>Vast differences in strain-level diversity in the gut microbiota of two closely related honey bee species.</title>
        <authorList>
            <person name="Ellegaard K.M."/>
            <person name="Suenami S."/>
            <person name="Miyazaki R."/>
            <person name="Engel P."/>
        </authorList>
    </citation>
    <scope>NUCLEOTIDE SEQUENCE [LARGE SCALE GENOMIC DNA]</scope>
    <source>
        <strain evidence="2 3">ESL0416</strain>
    </source>
</reference>
<sequence>MFNFSGVASLGEYWIPVIINTLLGFVLTWIVQTILGHSIEDIYTWGDWSAKTGSLVISFIVWLATLSLSIRRLHDTNRTGWWILINILPFIGQIWFVILMLWPSLPNNY</sequence>